<dbReference type="InterPro" id="IPR001878">
    <property type="entry name" value="Znf_CCHC"/>
</dbReference>
<name>A0A1M2W4M8_TRAPU</name>
<protein>
    <submittedName>
        <fullName evidence="4">Retrovirus-related Pol polyprotein from transposon TNT 1-94</fullName>
    </submittedName>
</protein>
<dbReference type="EMBL" id="MNAD01000247">
    <property type="protein sequence ID" value="OJT14743.1"/>
    <property type="molecule type" value="Genomic_DNA"/>
</dbReference>
<dbReference type="PANTHER" id="PTHR47481:SF7">
    <property type="entry name" value="CCHC-TYPE DOMAIN-CONTAINING PROTEIN"/>
    <property type="match status" value="1"/>
</dbReference>
<dbReference type="GO" id="GO:0008270">
    <property type="term" value="F:zinc ion binding"/>
    <property type="evidence" value="ECO:0007669"/>
    <property type="project" value="UniProtKB-KW"/>
</dbReference>
<dbReference type="InterPro" id="IPR036875">
    <property type="entry name" value="Znf_CCHC_sf"/>
</dbReference>
<comment type="caution">
    <text evidence="4">The sequence shown here is derived from an EMBL/GenBank/DDBJ whole genome shotgun (WGS) entry which is preliminary data.</text>
</comment>
<dbReference type="PANTHER" id="PTHR47481">
    <property type="match status" value="1"/>
</dbReference>
<proteinExistence type="predicted"/>
<feature type="domain" description="CCHC-type" evidence="3">
    <location>
        <begin position="215"/>
        <end position="229"/>
    </location>
</feature>
<dbReference type="OrthoDB" id="2799606at2759"/>
<keyword evidence="5" id="KW-1185">Reference proteome</keyword>
<keyword evidence="2" id="KW-0863">Zinc-finger</keyword>
<evidence type="ECO:0000313" key="5">
    <source>
        <dbReference type="Proteomes" id="UP000184267"/>
    </source>
</evidence>
<gene>
    <name evidence="4" type="ORF">TRAPUB_8700</name>
</gene>
<dbReference type="SUPFAM" id="SSF57756">
    <property type="entry name" value="Retrovirus zinc finger-like domains"/>
    <property type="match status" value="1"/>
</dbReference>
<evidence type="ECO:0000259" key="3">
    <source>
        <dbReference type="PROSITE" id="PS50158"/>
    </source>
</evidence>
<dbReference type="AlphaFoldDB" id="A0A1M2W4M8"/>
<dbReference type="Gene3D" id="4.10.60.10">
    <property type="entry name" value="Zinc finger, CCHC-type"/>
    <property type="match status" value="1"/>
</dbReference>
<dbReference type="Proteomes" id="UP000184267">
    <property type="component" value="Unassembled WGS sequence"/>
</dbReference>
<dbReference type="OMA" id="DCWELRN"/>
<dbReference type="SMART" id="SM00343">
    <property type="entry name" value="ZnF_C2HC"/>
    <property type="match status" value="1"/>
</dbReference>
<dbReference type="STRING" id="154538.A0A1M2W4M8"/>
<evidence type="ECO:0000256" key="1">
    <source>
        <dbReference type="ARBA" id="ARBA00022664"/>
    </source>
</evidence>
<dbReference type="PROSITE" id="PS50158">
    <property type="entry name" value="ZF_CCHC"/>
    <property type="match status" value="1"/>
</dbReference>
<sequence length="255" mass="27919">MTIEKLDDRNYAEWSIQMRAILVRKGLWEVVSGTATRPLGSPNAKTVRAWQRRNDEAIAELQLNVESDQLSHLIGDDAACLWTLLQEVHASSGLGSRIILRTEFYQQRMMDASQAVQAYVAQVRKSAFRLEQAGATISDEERLGVLLAGLPSRFGPFIVSLEALPESDRTFAGVVRRLVNEDARLGPSLNNASAFAANVSRDGVSARRPVSEITCFNCGRKGHYRATCPLPPAPTAYQDGASLAAAAALERHHGF</sequence>
<reference evidence="4 5" key="1">
    <citation type="submission" date="2016-10" db="EMBL/GenBank/DDBJ databases">
        <title>Genome sequence of the basidiomycete white-rot fungus Trametes pubescens.</title>
        <authorList>
            <person name="Makela M.R."/>
            <person name="Granchi Z."/>
            <person name="Peng M."/>
            <person name="De Vries R.P."/>
            <person name="Grigoriev I."/>
            <person name="Riley R."/>
            <person name="Hilden K."/>
        </authorList>
    </citation>
    <scope>NUCLEOTIDE SEQUENCE [LARGE SCALE GENOMIC DNA]</scope>
    <source>
        <strain evidence="4 5">FBCC735</strain>
    </source>
</reference>
<keyword evidence="2" id="KW-0862">Zinc</keyword>
<dbReference type="Pfam" id="PF00098">
    <property type="entry name" value="zf-CCHC"/>
    <property type="match status" value="1"/>
</dbReference>
<evidence type="ECO:0000313" key="4">
    <source>
        <dbReference type="EMBL" id="OJT14743.1"/>
    </source>
</evidence>
<keyword evidence="2" id="KW-0479">Metal-binding</keyword>
<keyword evidence="1" id="KW-0507">mRNA processing</keyword>
<dbReference type="GO" id="GO:0003676">
    <property type="term" value="F:nucleic acid binding"/>
    <property type="evidence" value="ECO:0007669"/>
    <property type="project" value="InterPro"/>
</dbReference>
<dbReference type="GO" id="GO:0006397">
    <property type="term" value="P:mRNA processing"/>
    <property type="evidence" value="ECO:0007669"/>
    <property type="project" value="UniProtKB-KW"/>
</dbReference>
<organism evidence="4 5">
    <name type="scientific">Trametes pubescens</name>
    <name type="common">White-rot fungus</name>
    <dbReference type="NCBI Taxonomy" id="154538"/>
    <lineage>
        <taxon>Eukaryota</taxon>
        <taxon>Fungi</taxon>
        <taxon>Dikarya</taxon>
        <taxon>Basidiomycota</taxon>
        <taxon>Agaricomycotina</taxon>
        <taxon>Agaricomycetes</taxon>
        <taxon>Polyporales</taxon>
        <taxon>Polyporaceae</taxon>
        <taxon>Trametes</taxon>
    </lineage>
</organism>
<accession>A0A1M2W4M8</accession>
<dbReference type="Pfam" id="PF14223">
    <property type="entry name" value="Retrotran_gag_2"/>
    <property type="match status" value="1"/>
</dbReference>
<evidence type="ECO:0000256" key="2">
    <source>
        <dbReference type="PROSITE-ProRule" id="PRU00047"/>
    </source>
</evidence>